<accession>A0A4Q7NAS5</accession>
<protein>
    <submittedName>
        <fullName evidence="7">Alcohol dehydrogenase</fullName>
    </submittedName>
</protein>
<keyword evidence="8" id="KW-1185">Reference proteome</keyword>
<dbReference type="SUPFAM" id="SSF51735">
    <property type="entry name" value="NAD(P)-binding Rossmann-fold domains"/>
    <property type="match status" value="1"/>
</dbReference>
<keyword evidence="4" id="KW-0862">Zinc</keyword>
<evidence type="ECO:0000256" key="1">
    <source>
        <dbReference type="ARBA" id="ARBA00001947"/>
    </source>
</evidence>
<organism evidence="7 8">
    <name type="scientific">Motilibacter rhizosphaerae</name>
    <dbReference type="NCBI Taxonomy" id="598652"/>
    <lineage>
        <taxon>Bacteria</taxon>
        <taxon>Bacillati</taxon>
        <taxon>Actinomycetota</taxon>
        <taxon>Actinomycetes</taxon>
        <taxon>Motilibacterales</taxon>
        <taxon>Motilibacteraceae</taxon>
        <taxon>Motilibacter</taxon>
    </lineage>
</organism>
<dbReference type="InterPro" id="IPR013149">
    <property type="entry name" value="ADH-like_C"/>
</dbReference>
<comment type="similarity">
    <text evidence="2">Belongs to the zinc-containing alcohol dehydrogenase family.</text>
</comment>
<evidence type="ECO:0000256" key="2">
    <source>
        <dbReference type="ARBA" id="ARBA00008072"/>
    </source>
</evidence>
<dbReference type="PANTHER" id="PTHR43350">
    <property type="entry name" value="NAD-DEPENDENT ALCOHOL DEHYDROGENASE"/>
    <property type="match status" value="1"/>
</dbReference>
<dbReference type="InterPro" id="IPR020843">
    <property type="entry name" value="ER"/>
</dbReference>
<evidence type="ECO:0000256" key="4">
    <source>
        <dbReference type="ARBA" id="ARBA00022833"/>
    </source>
</evidence>
<keyword evidence="5" id="KW-0560">Oxidoreductase</keyword>
<evidence type="ECO:0000256" key="5">
    <source>
        <dbReference type="ARBA" id="ARBA00023002"/>
    </source>
</evidence>
<dbReference type="GO" id="GO:0046872">
    <property type="term" value="F:metal ion binding"/>
    <property type="evidence" value="ECO:0007669"/>
    <property type="project" value="UniProtKB-KW"/>
</dbReference>
<evidence type="ECO:0000313" key="8">
    <source>
        <dbReference type="Proteomes" id="UP000293638"/>
    </source>
</evidence>
<evidence type="ECO:0000259" key="6">
    <source>
        <dbReference type="SMART" id="SM00829"/>
    </source>
</evidence>
<dbReference type="InterPro" id="IPR011032">
    <property type="entry name" value="GroES-like_sf"/>
</dbReference>
<keyword evidence="3" id="KW-0479">Metal-binding</keyword>
<evidence type="ECO:0000256" key="3">
    <source>
        <dbReference type="ARBA" id="ARBA00022723"/>
    </source>
</evidence>
<dbReference type="OrthoDB" id="3175656at2"/>
<dbReference type="InterPro" id="IPR036291">
    <property type="entry name" value="NAD(P)-bd_dom_sf"/>
</dbReference>
<dbReference type="PANTHER" id="PTHR43350:SF17">
    <property type="entry name" value="NAD-DEPENDENT ALCOHOL DEHYDROGENASE"/>
    <property type="match status" value="1"/>
</dbReference>
<reference evidence="7 8" key="1">
    <citation type="submission" date="2019-02" db="EMBL/GenBank/DDBJ databases">
        <title>Genomic Encyclopedia of Type Strains, Phase IV (KMG-IV): sequencing the most valuable type-strain genomes for metagenomic binning, comparative biology and taxonomic classification.</title>
        <authorList>
            <person name="Goeker M."/>
        </authorList>
    </citation>
    <scope>NUCLEOTIDE SEQUENCE [LARGE SCALE GENOMIC DNA]</scope>
    <source>
        <strain evidence="7 8">DSM 45622</strain>
    </source>
</reference>
<dbReference type="GO" id="GO:0016491">
    <property type="term" value="F:oxidoreductase activity"/>
    <property type="evidence" value="ECO:0007669"/>
    <property type="project" value="UniProtKB-KW"/>
</dbReference>
<dbReference type="AlphaFoldDB" id="A0A4Q7NAS5"/>
<dbReference type="Proteomes" id="UP000293638">
    <property type="component" value="Unassembled WGS sequence"/>
</dbReference>
<dbReference type="SMART" id="SM00829">
    <property type="entry name" value="PKS_ER"/>
    <property type="match status" value="1"/>
</dbReference>
<feature type="domain" description="Enoyl reductase (ER)" evidence="6">
    <location>
        <begin position="10"/>
        <end position="350"/>
    </location>
</feature>
<sequence length="356" mass="35674">MRAWRLEAPGGALELQDVAQPSAGPGAVLVRVEASPLLAYLGDYVSGRLTTYRPPPGPFTPGTSAVGTVEAVGQGVLTLRPGRRVLTTPYVVAAETAPEPPEALVALTAEPGSEGLLELWADGTLAEYAVAPAATVTAVPSGLDAVPSASLAAVSRLVVPYGALLRGRLAAGETVVVHGATGAFGSAGVLVALAMGAARVVAAGRNREVLDRLGTLDRVRAVPMTGDVAADAAALREAAGGVVDLALDSAGRASSADGVLAALAALRRGGRLVLSGSMTVPLPLDYAGLLRGGKEVLGSFMHPPDAPARLLQLVAAGLLDLAAVPVETRPLADLPAAMARAAEPGAPLVVVEPLRA</sequence>
<dbReference type="EMBL" id="SGXD01000006">
    <property type="protein sequence ID" value="RZS79462.1"/>
    <property type="molecule type" value="Genomic_DNA"/>
</dbReference>
<dbReference type="Gene3D" id="3.90.180.10">
    <property type="entry name" value="Medium-chain alcohol dehydrogenases, catalytic domain"/>
    <property type="match status" value="1"/>
</dbReference>
<name>A0A4Q7NAS5_9ACTN</name>
<proteinExistence type="inferred from homology"/>
<dbReference type="Gene3D" id="3.40.50.720">
    <property type="entry name" value="NAD(P)-binding Rossmann-like Domain"/>
    <property type="match status" value="1"/>
</dbReference>
<comment type="caution">
    <text evidence="7">The sequence shown here is derived from an EMBL/GenBank/DDBJ whole genome shotgun (WGS) entry which is preliminary data.</text>
</comment>
<gene>
    <name evidence="7" type="ORF">EV189_3816</name>
</gene>
<dbReference type="Pfam" id="PF00107">
    <property type="entry name" value="ADH_zinc_N"/>
    <property type="match status" value="1"/>
</dbReference>
<dbReference type="InterPro" id="IPR013154">
    <property type="entry name" value="ADH-like_N"/>
</dbReference>
<evidence type="ECO:0000313" key="7">
    <source>
        <dbReference type="EMBL" id="RZS79462.1"/>
    </source>
</evidence>
<comment type="cofactor">
    <cofactor evidence="1">
        <name>Zn(2+)</name>
        <dbReference type="ChEBI" id="CHEBI:29105"/>
    </cofactor>
</comment>
<dbReference type="SUPFAM" id="SSF50129">
    <property type="entry name" value="GroES-like"/>
    <property type="match status" value="1"/>
</dbReference>
<dbReference type="Pfam" id="PF08240">
    <property type="entry name" value="ADH_N"/>
    <property type="match status" value="1"/>
</dbReference>
<dbReference type="RefSeq" id="WP_130494532.1">
    <property type="nucleotide sequence ID" value="NZ_SGXD01000006.1"/>
</dbReference>